<evidence type="ECO:0000256" key="1">
    <source>
        <dbReference type="SAM" id="MobiDB-lite"/>
    </source>
</evidence>
<dbReference type="Proteomes" id="UP000008138">
    <property type="component" value="Chromosome"/>
</dbReference>
<feature type="region of interest" description="Disordered" evidence="1">
    <location>
        <begin position="146"/>
        <end position="172"/>
    </location>
</feature>
<dbReference type="RefSeq" id="WP_013680358.1">
    <property type="nucleotide sequence ID" value="NC_015315.1"/>
</dbReference>
<dbReference type="HOGENOM" id="CLU_1507443_0_0_2"/>
<sequence length="172" mass="19561">MWLLPLSRADAERIIRRSYNIASEHARKVGARVEPLAPRHIYGDDADKYGYSLALGKISPPLTEASLVVVWGFYNYDEYFDYVRFVEGGRVVEWFVEPIAYYPEKTAVWIDEPLVFRAGFSIETHTTSSEQRDRVYGWPLGFAVVPRQPPQPVRPVGRRRGAKGAKTGESPS</sequence>
<gene>
    <name evidence="2" type="ordered locus">TUZN_1555</name>
</gene>
<dbReference type="eggNOG" id="arCOG05695">
    <property type="taxonomic scope" value="Archaea"/>
</dbReference>
<proteinExistence type="predicted"/>
<reference evidence="2 3" key="1">
    <citation type="journal article" date="2011" name="J. Bacteriol.">
        <title>Complete genome sequence of the thermoacidophilic crenarchaeon Thermoproteus uzoniensis 768-20.</title>
        <authorList>
            <person name="Mardanov A.V."/>
            <person name="Gumerov V.M."/>
            <person name="Beletsky A.V."/>
            <person name="Prokofeva M.I."/>
            <person name="Bonch-Osmolovskaya E.A."/>
            <person name="Ravin N.V."/>
            <person name="Skryabin K.G."/>
        </authorList>
    </citation>
    <scope>NUCLEOTIDE SEQUENCE [LARGE SCALE GENOMIC DNA]</scope>
    <source>
        <strain evidence="2 3">768-20</strain>
    </source>
</reference>
<dbReference type="AlphaFoldDB" id="F2L296"/>
<organism evidence="2 3">
    <name type="scientific">Thermoproteus uzoniensis (strain 768-20)</name>
    <dbReference type="NCBI Taxonomy" id="999630"/>
    <lineage>
        <taxon>Archaea</taxon>
        <taxon>Thermoproteota</taxon>
        <taxon>Thermoprotei</taxon>
        <taxon>Thermoproteales</taxon>
        <taxon>Thermoproteaceae</taxon>
        <taxon>Thermoproteus</taxon>
    </lineage>
</organism>
<evidence type="ECO:0000313" key="3">
    <source>
        <dbReference type="Proteomes" id="UP000008138"/>
    </source>
</evidence>
<dbReference type="OrthoDB" id="25585at2157"/>
<name>F2L296_THEU7</name>
<reference key="2">
    <citation type="submission" date="2011-03" db="EMBL/GenBank/DDBJ databases">
        <title>Complete genome sequence of the thermoacidophilic crenarchaeon Thermoproteus uzoniensis 768-20.</title>
        <authorList>
            <person name="Mardanov A.V."/>
            <person name="Gumerov V.M."/>
            <person name="Beletsky A.V."/>
            <person name="Prokofeva M.I."/>
            <person name="Bonch-Osmolovskaya E.A."/>
            <person name="Ravin N.V."/>
            <person name="Skryabin K.G."/>
        </authorList>
    </citation>
    <scope>NUCLEOTIDE SEQUENCE</scope>
    <source>
        <strain>768-20</strain>
    </source>
</reference>
<keyword evidence="3" id="KW-1185">Reference proteome</keyword>
<accession>F2L296</accession>
<dbReference type="KEGG" id="tuz:TUZN_1555"/>
<dbReference type="EMBL" id="CP002590">
    <property type="protein sequence ID" value="AEA13023.1"/>
    <property type="molecule type" value="Genomic_DNA"/>
</dbReference>
<dbReference type="GeneID" id="10361076"/>
<protein>
    <submittedName>
        <fullName evidence="2">Uncharacterized protein</fullName>
    </submittedName>
</protein>
<evidence type="ECO:0000313" key="2">
    <source>
        <dbReference type="EMBL" id="AEA13023.1"/>
    </source>
</evidence>